<organism evidence="2 3">
    <name type="scientific">Mytilus coruscus</name>
    <name type="common">Sea mussel</name>
    <dbReference type="NCBI Taxonomy" id="42192"/>
    <lineage>
        <taxon>Eukaryota</taxon>
        <taxon>Metazoa</taxon>
        <taxon>Spiralia</taxon>
        <taxon>Lophotrochozoa</taxon>
        <taxon>Mollusca</taxon>
        <taxon>Bivalvia</taxon>
        <taxon>Autobranchia</taxon>
        <taxon>Pteriomorphia</taxon>
        <taxon>Mytilida</taxon>
        <taxon>Mytiloidea</taxon>
        <taxon>Mytilidae</taxon>
        <taxon>Mytilinae</taxon>
        <taxon>Mytilus</taxon>
    </lineage>
</organism>
<dbReference type="Pfam" id="PF20266">
    <property type="entry name" value="Mab-21_C"/>
    <property type="match status" value="1"/>
</dbReference>
<feature type="domain" description="Mab-21-like HhH/H2TH-like" evidence="1">
    <location>
        <begin position="259"/>
        <end position="348"/>
    </location>
</feature>
<dbReference type="InterPro" id="IPR024810">
    <property type="entry name" value="MAB21L/cGLR"/>
</dbReference>
<name>A0A6J8A850_MYTCO</name>
<keyword evidence="3" id="KW-1185">Reference proteome</keyword>
<dbReference type="Proteomes" id="UP000507470">
    <property type="component" value="Unassembled WGS sequence"/>
</dbReference>
<gene>
    <name evidence="2" type="ORF">MCOR_5149</name>
</gene>
<sequence>MKLTSEELYKLMCAEIVGSEKVVEYRRLFLKIHDEVFNTPPFSEIHTQICSGSKAEGLFMNGSDLDVVRTMSKFMAYKLATSVVNIDKRKAVLFMDYEMSSPGYARLWIHDKNHPQWRDPWIKIANNGLLFSSSQFREWMKGEQRSVILERYNSCMCTMGAHDLTGPCISSNRLDQAFSIVCQSWPESAMPWFSRKRPYHCYTDHMITRQMERGILLVPVGNKTDSVDVHHDEWRISFTMTEKDLIHSWNHVQMVCYACLKMMLKEFIRLKSKDDIMTSYLVKTTLLWISEEMNPIVWSPENLYKCFLQCIKRLSYYIKFRFFPNYFIPNCNMIKCTATEQSLTNLSNLLVDISINGLQYLLQCPSLSGSLKLKLDTGIPIGLTSFDFALLPLLSSYLPEPQYMNREITEKCIREIMYSTSTREKNLYLLFLVRSIYERARSTLYTSFVVNNKLSYLEQRRRQFEAIWTTNADAVTGWICLALVFYINRQYRKALTVLEFLPLKCTRNKIMIWWRTHLNMADFRNHMQTNVVFRGNFFRKLRHCKMTSFIQIKSPEKEVTKYLDNRISWLFTVPSQQYITCPPETLIHFLRVLCFVGTNENSGRSKAVLDLKDAVENNQTVKDPYFRYISYKYLRAAYELANDIPRAMRCHEMVGKLKEFTAKHPSEV</sequence>
<reference evidence="2 3" key="1">
    <citation type="submission" date="2020-06" db="EMBL/GenBank/DDBJ databases">
        <authorList>
            <person name="Li R."/>
            <person name="Bekaert M."/>
        </authorList>
    </citation>
    <scope>NUCLEOTIDE SEQUENCE [LARGE SCALE GENOMIC DNA]</scope>
    <source>
        <strain evidence="3">wild</strain>
    </source>
</reference>
<dbReference type="SMART" id="SM01265">
    <property type="entry name" value="Mab-21"/>
    <property type="match status" value="1"/>
</dbReference>
<accession>A0A6J8A850</accession>
<dbReference type="Gene3D" id="1.10.1410.40">
    <property type="match status" value="1"/>
</dbReference>
<dbReference type="OrthoDB" id="6048064at2759"/>
<dbReference type="EMBL" id="CACVKT020000927">
    <property type="protein sequence ID" value="CAC5363906.1"/>
    <property type="molecule type" value="Genomic_DNA"/>
</dbReference>
<proteinExistence type="predicted"/>
<dbReference type="AlphaFoldDB" id="A0A6J8A850"/>
<dbReference type="PANTHER" id="PTHR10656:SF69">
    <property type="entry name" value="MAB-21-LIKE HHH_H2TH-LIKE DOMAIN-CONTAINING PROTEIN"/>
    <property type="match status" value="1"/>
</dbReference>
<dbReference type="InterPro" id="IPR046906">
    <property type="entry name" value="Mab-21_HhH/H2TH-like"/>
</dbReference>
<evidence type="ECO:0000313" key="3">
    <source>
        <dbReference type="Proteomes" id="UP000507470"/>
    </source>
</evidence>
<protein>
    <recommendedName>
        <fullName evidence="1">Mab-21-like HhH/H2TH-like domain-containing protein</fullName>
    </recommendedName>
</protein>
<evidence type="ECO:0000313" key="2">
    <source>
        <dbReference type="EMBL" id="CAC5363906.1"/>
    </source>
</evidence>
<evidence type="ECO:0000259" key="1">
    <source>
        <dbReference type="Pfam" id="PF20266"/>
    </source>
</evidence>
<dbReference type="PANTHER" id="PTHR10656">
    <property type="entry name" value="CELL FATE DETERMINING PROTEIN MAB21-RELATED"/>
    <property type="match status" value="1"/>
</dbReference>